<evidence type="ECO:0000313" key="2">
    <source>
        <dbReference type="Proteomes" id="UP000597617"/>
    </source>
</evidence>
<proteinExistence type="predicted"/>
<accession>A0ABS0IN97</accession>
<sequence>MPRHCRFLWVSLALASAGCERSHPVARPYPDPTFNAVQWRRDSTGCLGYRAQHYESLREQAPFFRGKPVSFLRRFLGPPQVITTLGSPTEVRYFYAAGCSTPPLGLPAQQESAFERAKLTYRDVPVVVFELRADTCRRVRLMIP</sequence>
<comment type="caution">
    <text evidence="1">The sequence shown here is derived from an EMBL/GenBank/DDBJ whole genome shotgun (WGS) entry which is preliminary data.</text>
</comment>
<dbReference type="RefSeq" id="WP_196284194.1">
    <property type="nucleotide sequence ID" value="NZ_JADQDQ010000019.1"/>
</dbReference>
<keyword evidence="2" id="KW-1185">Reference proteome</keyword>
<organism evidence="1 2">
    <name type="scientific">Hymenobacter jeongseonensis</name>
    <dbReference type="NCBI Taxonomy" id="2791027"/>
    <lineage>
        <taxon>Bacteria</taxon>
        <taxon>Pseudomonadati</taxon>
        <taxon>Bacteroidota</taxon>
        <taxon>Cytophagia</taxon>
        <taxon>Cytophagales</taxon>
        <taxon>Hymenobacteraceae</taxon>
        <taxon>Hymenobacter</taxon>
    </lineage>
</organism>
<name>A0ABS0IN97_9BACT</name>
<dbReference type="PROSITE" id="PS51257">
    <property type="entry name" value="PROKAR_LIPOPROTEIN"/>
    <property type="match status" value="1"/>
</dbReference>
<dbReference type="Proteomes" id="UP000597617">
    <property type="component" value="Unassembled WGS sequence"/>
</dbReference>
<dbReference type="EMBL" id="JADQDQ010000019">
    <property type="protein sequence ID" value="MBF9239844.1"/>
    <property type="molecule type" value="Genomic_DNA"/>
</dbReference>
<evidence type="ECO:0008006" key="3">
    <source>
        <dbReference type="Google" id="ProtNLM"/>
    </source>
</evidence>
<protein>
    <recommendedName>
        <fullName evidence="3">Lipoprotein</fullName>
    </recommendedName>
</protein>
<gene>
    <name evidence="1" type="ORF">I2I05_20795</name>
</gene>
<evidence type="ECO:0000313" key="1">
    <source>
        <dbReference type="EMBL" id="MBF9239844.1"/>
    </source>
</evidence>
<reference evidence="1 2" key="1">
    <citation type="submission" date="2020-11" db="EMBL/GenBank/DDBJ databases">
        <authorList>
            <person name="Kim M.K."/>
        </authorList>
    </citation>
    <scope>NUCLEOTIDE SEQUENCE [LARGE SCALE GENOMIC DNA]</scope>
    <source>
        <strain evidence="1 2">BT683</strain>
    </source>
</reference>